<dbReference type="InterPro" id="IPR012327">
    <property type="entry name" value="MeTrfase_D12"/>
</dbReference>
<accession>A0ABV1FPP0</accession>
<comment type="caution">
    <text evidence="4">The sequence shown here is derived from an EMBL/GenBank/DDBJ whole genome shotgun (WGS) entry which is preliminary data.</text>
</comment>
<keyword evidence="1 4" id="KW-0489">Methyltransferase</keyword>
<proteinExistence type="predicted"/>
<keyword evidence="5" id="KW-1185">Reference proteome</keyword>
<dbReference type="SUPFAM" id="SSF53335">
    <property type="entry name" value="S-adenosyl-L-methionine-dependent methyltransferases"/>
    <property type="match status" value="1"/>
</dbReference>
<dbReference type="GO" id="GO:0032259">
    <property type="term" value="P:methylation"/>
    <property type="evidence" value="ECO:0007669"/>
    <property type="project" value="UniProtKB-KW"/>
</dbReference>
<evidence type="ECO:0000313" key="5">
    <source>
        <dbReference type="Proteomes" id="UP001487296"/>
    </source>
</evidence>
<evidence type="ECO:0000313" key="4">
    <source>
        <dbReference type="EMBL" id="MEQ2486372.1"/>
    </source>
</evidence>
<keyword evidence="2" id="KW-0808">Transferase</keyword>
<organism evidence="4 5">
    <name type="scientific">Hallella faecis</name>
    <dbReference type="NCBI Taxonomy" id="2841596"/>
    <lineage>
        <taxon>Bacteria</taxon>
        <taxon>Pseudomonadati</taxon>
        <taxon>Bacteroidota</taxon>
        <taxon>Bacteroidia</taxon>
        <taxon>Bacteroidales</taxon>
        <taxon>Prevotellaceae</taxon>
        <taxon>Hallella</taxon>
    </lineage>
</organism>
<sequence>MMKYNFRTLNYLGSKLRLLDFIEGNVLNVTKEGEGVCDLFAGSGCVSYKLSNKFCVTSCDIQAYSRVITNALMKDFHVTNLDIDVFLSEIAKEGSLYESFLPLITMEEEAIEHKNLEVLTDILEHGSVEVYSIEHNVSHITEQLQSVWDNLKSNDLLDVRSLISRYYGGVYFSYRQAVQIDLVLEAISTYVEKDNRDLYLAALLSTASDVVDTVGKHFAQPIKARDSKGEIKITVYNKAVKDKTIDVLGLYKEWLQRYIELPRSNNEHVAIQGDYMDCLRGLSDNVRTIYADPPYTRDHYSRFYHVLETMTLRDTPELSTTNIHGGFHVSNGIYRKNRHQSPFCIKSQAPDAFKTMFENASSTNRNLLLSYSPYDETKKSHPRVVTMQQLITWAKEYFASVEIVSAGSFKHNKLNSAEHFLDASDEAELLIVCTNKDK</sequence>
<keyword evidence="3" id="KW-0949">S-adenosyl-L-methionine</keyword>
<name>A0ABV1FPP0_9BACT</name>
<evidence type="ECO:0000256" key="3">
    <source>
        <dbReference type="ARBA" id="ARBA00022691"/>
    </source>
</evidence>
<dbReference type="EMBL" id="JBBNFP010000012">
    <property type="protein sequence ID" value="MEQ2486372.1"/>
    <property type="molecule type" value="Genomic_DNA"/>
</dbReference>
<dbReference type="GO" id="GO:0008168">
    <property type="term" value="F:methyltransferase activity"/>
    <property type="evidence" value="ECO:0007669"/>
    <property type="project" value="UniProtKB-KW"/>
</dbReference>
<gene>
    <name evidence="4" type="ORF">AAAT34_04790</name>
</gene>
<evidence type="ECO:0000256" key="1">
    <source>
        <dbReference type="ARBA" id="ARBA00022603"/>
    </source>
</evidence>
<dbReference type="Proteomes" id="UP001487296">
    <property type="component" value="Unassembled WGS sequence"/>
</dbReference>
<protein>
    <submittedName>
        <fullName evidence="4">DNA adenine methylase</fullName>
    </submittedName>
</protein>
<dbReference type="InterPro" id="IPR029063">
    <property type="entry name" value="SAM-dependent_MTases_sf"/>
</dbReference>
<reference evidence="4 5" key="1">
    <citation type="submission" date="2024-04" db="EMBL/GenBank/DDBJ databases">
        <title>Human intestinal bacterial collection.</title>
        <authorList>
            <person name="Pauvert C."/>
            <person name="Hitch T.C.A."/>
            <person name="Clavel T."/>
        </authorList>
    </citation>
    <scope>NUCLEOTIDE SEQUENCE [LARGE SCALE GENOMIC DNA]</scope>
    <source>
        <strain evidence="4 5">CLA-AA-H145</strain>
    </source>
</reference>
<dbReference type="Pfam" id="PF02086">
    <property type="entry name" value="MethyltransfD12"/>
    <property type="match status" value="1"/>
</dbReference>
<dbReference type="RefSeq" id="WP_252344897.1">
    <property type="nucleotide sequence ID" value="NZ_JAHKBE010000013.1"/>
</dbReference>
<evidence type="ECO:0000256" key="2">
    <source>
        <dbReference type="ARBA" id="ARBA00022679"/>
    </source>
</evidence>